<dbReference type="SUPFAM" id="SSF51998">
    <property type="entry name" value="PFL-like glycyl radical enzymes"/>
    <property type="match status" value="1"/>
</dbReference>
<sequence>MAVFDDRTLVRKRTAASTRHPDYSALAGRLVVASIHKVTPKLFSAWVAAYGSGNYSLFNPEFVELVKRVGPEVDGAIVHSRDFALTYPSIRTMAHTYLMRCDGRVIERPQHMYMRVALAAHGSNIDLVLQTYDALSRRLFTPASPVLFNAGTQSRQYASCYLYKMNSDIATTPLESAHDLDVLWLADGGIGMSLAEVPAKRPHPGAQPGIMSLMRVYDTHAEYTGLSRRARPSALTVYLPIWHADVRPFILARTNQAARMRVWHVYPALWIPDIFMHRLREGGSWSLFDPVAAPLLLASYGPDFSQAYEMYERTTAPADHTTAYDIWNIVSRAQQETGTPFILYQDAVNSKNNQAHLGMIHSSNLCTEIVQYCSTEDTAVCTLASIALPRFVRPDGSYDHEGLHEVAALAVRTTNAFVDRNDYPSESTRLAAMDTRAIGIGTQGLADTFMACNYSFDSAAARKLNRDIFETIYHAAYQTSTELAELDGPYRMYPNSPADHGTLQHDMWTDTVLSGRYDFDALRSRISLYGLRNSMLTAQMPTASTAKLLGNFDSIEPYTSNVITHRTLSGDYTEFCPWLVRELNRRGLWTEDIRVAILRHHGSIQSISDIPLDVKVVYRTAWEIEPKVCIDLAADRGPFIDQSQSLSLNVRFPSTDLLRDLQLHAWARGLKTGVYYLRTQAPAFPLAFGLVTPTGTIAPKHATQRDSLAVIAVLEGRQPTARSVLTPLNSGLAETHCERTAKMSGPKKVARILSSMWLAVGAQKPPSMRHNRGSTVCGNRKNVTDGMVTTRTLSISAAPLFDKPRTNQATASTEAS</sequence>
<proteinExistence type="inferred from homology"/>
<evidence type="ECO:0000259" key="7">
    <source>
        <dbReference type="Pfam" id="PF00317"/>
    </source>
</evidence>
<dbReference type="UniPathway" id="UPA00326"/>
<dbReference type="GO" id="GO:0004748">
    <property type="term" value="F:ribonucleoside-diphosphate reductase activity, thioredoxin disulfide as acceptor"/>
    <property type="evidence" value="ECO:0007669"/>
    <property type="project" value="UniProtKB-EC"/>
</dbReference>
<dbReference type="EMBL" id="ML211057">
    <property type="protein sequence ID" value="TFK90046.1"/>
    <property type="molecule type" value="Genomic_DNA"/>
</dbReference>
<dbReference type="GO" id="GO:0005971">
    <property type="term" value="C:ribonucleoside-diphosphate reductase complex"/>
    <property type="evidence" value="ECO:0007669"/>
    <property type="project" value="TreeGrafter"/>
</dbReference>
<dbReference type="SUPFAM" id="SSF48168">
    <property type="entry name" value="R1 subunit of ribonucleotide reductase, N-terminal domain"/>
    <property type="match status" value="1"/>
</dbReference>
<dbReference type="InParanoid" id="A0A5C3PKG5"/>
<evidence type="ECO:0000313" key="10">
    <source>
        <dbReference type="Proteomes" id="UP000308197"/>
    </source>
</evidence>
<dbReference type="Gene3D" id="3.20.70.20">
    <property type="match status" value="1"/>
</dbReference>
<comment type="catalytic activity">
    <reaction evidence="6">
        <text>a 2'-deoxyribonucleoside 5'-diphosphate + [thioredoxin]-disulfide + H2O = a ribonucleoside 5'-diphosphate + [thioredoxin]-dithiol</text>
        <dbReference type="Rhea" id="RHEA:23252"/>
        <dbReference type="Rhea" id="RHEA-COMP:10698"/>
        <dbReference type="Rhea" id="RHEA-COMP:10700"/>
        <dbReference type="ChEBI" id="CHEBI:15377"/>
        <dbReference type="ChEBI" id="CHEBI:29950"/>
        <dbReference type="ChEBI" id="CHEBI:50058"/>
        <dbReference type="ChEBI" id="CHEBI:57930"/>
        <dbReference type="ChEBI" id="CHEBI:73316"/>
        <dbReference type="EC" id="1.17.4.1"/>
    </reaction>
</comment>
<dbReference type="PANTHER" id="PTHR11573">
    <property type="entry name" value="RIBONUCLEOSIDE-DIPHOSPHATE REDUCTASE LARGE CHAIN"/>
    <property type="match status" value="1"/>
</dbReference>
<evidence type="ECO:0000256" key="5">
    <source>
        <dbReference type="ARBA" id="ARBA00024942"/>
    </source>
</evidence>
<dbReference type="NCBIfam" id="TIGR02506">
    <property type="entry name" value="NrdE_NrdA"/>
    <property type="match status" value="1"/>
</dbReference>
<dbReference type="PRINTS" id="PR01183">
    <property type="entry name" value="RIBORDTASEM1"/>
</dbReference>
<evidence type="ECO:0000256" key="2">
    <source>
        <dbReference type="ARBA" id="ARBA00012274"/>
    </source>
</evidence>
<dbReference type="InterPro" id="IPR039718">
    <property type="entry name" value="Rrm1"/>
</dbReference>
<evidence type="ECO:0000256" key="6">
    <source>
        <dbReference type="RuleBase" id="RU003410"/>
    </source>
</evidence>
<evidence type="ECO:0000256" key="1">
    <source>
        <dbReference type="ARBA" id="ARBA00010406"/>
    </source>
</evidence>
<dbReference type="InterPro" id="IPR013509">
    <property type="entry name" value="RNR_lsu_N"/>
</dbReference>
<dbReference type="PANTHER" id="PTHR11573:SF6">
    <property type="entry name" value="RIBONUCLEOSIDE-DIPHOSPHATE REDUCTASE LARGE SUBUNIT"/>
    <property type="match status" value="1"/>
</dbReference>
<comment type="similarity">
    <text evidence="1 6">Belongs to the ribonucleoside diphosphate reductase large chain family.</text>
</comment>
<keyword evidence="4 6" id="KW-0215">Deoxyribonucleotide synthesis</keyword>
<dbReference type="Pfam" id="PF00317">
    <property type="entry name" value="Ribonuc_red_lgN"/>
    <property type="match status" value="1"/>
</dbReference>
<organism evidence="9 10">
    <name type="scientific">Polyporus arcularius HHB13444</name>
    <dbReference type="NCBI Taxonomy" id="1314778"/>
    <lineage>
        <taxon>Eukaryota</taxon>
        <taxon>Fungi</taxon>
        <taxon>Dikarya</taxon>
        <taxon>Basidiomycota</taxon>
        <taxon>Agaricomycotina</taxon>
        <taxon>Agaricomycetes</taxon>
        <taxon>Polyporales</taxon>
        <taxon>Polyporaceae</taxon>
        <taxon>Polyporus</taxon>
    </lineage>
</organism>
<gene>
    <name evidence="9" type="ORF">K466DRAFT_574464</name>
</gene>
<evidence type="ECO:0000256" key="4">
    <source>
        <dbReference type="ARBA" id="ARBA00023116"/>
    </source>
</evidence>
<keyword evidence="10" id="KW-1185">Reference proteome</keyword>
<dbReference type="InterPro" id="IPR013346">
    <property type="entry name" value="NrdE_NrdA_C"/>
</dbReference>
<dbReference type="InterPro" id="IPR000788">
    <property type="entry name" value="RNR_lg_C"/>
</dbReference>
<dbReference type="Pfam" id="PF02867">
    <property type="entry name" value="Ribonuc_red_lgC"/>
    <property type="match status" value="1"/>
</dbReference>
<feature type="domain" description="Ribonucleotide reductase large subunit C-terminal" evidence="8">
    <location>
        <begin position="158"/>
        <end position="676"/>
    </location>
</feature>
<reference evidence="9 10" key="1">
    <citation type="journal article" date="2019" name="Nat. Ecol. Evol.">
        <title>Megaphylogeny resolves global patterns of mushroom evolution.</title>
        <authorList>
            <person name="Varga T."/>
            <person name="Krizsan K."/>
            <person name="Foldi C."/>
            <person name="Dima B."/>
            <person name="Sanchez-Garcia M."/>
            <person name="Sanchez-Ramirez S."/>
            <person name="Szollosi G.J."/>
            <person name="Szarkandi J.G."/>
            <person name="Papp V."/>
            <person name="Albert L."/>
            <person name="Andreopoulos W."/>
            <person name="Angelini C."/>
            <person name="Antonin V."/>
            <person name="Barry K.W."/>
            <person name="Bougher N.L."/>
            <person name="Buchanan P."/>
            <person name="Buyck B."/>
            <person name="Bense V."/>
            <person name="Catcheside P."/>
            <person name="Chovatia M."/>
            <person name="Cooper J."/>
            <person name="Damon W."/>
            <person name="Desjardin D."/>
            <person name="Finy P."/>
            <person name="Geml J."/>
            <person name="Haridas S."/>
            <person name="Hughes K."/>
            <person name="Justo A."/>
            <person name="Karasinski D."/>
            <person name="Kautmanova I."/>
            <person name="Kiss B."/>
            <person name="Kocsube S."/>
            <person name="Kotiranta H."/>
            <person name="LaButti K.M."/>
            <person name="Lechner B.E."/>
            <person name="Liimatainen K."/>
            <person name="Lipzen A."/>
            <person name="Lukacs Z."/>
            <person name="Mihaltcheva S."/>
            <person name="Morgado L.N."/>
            <person name="Niskanen T."/>
            <person name="Noordeloos M.E."/>
            <person name="Ohm R.A."/>
            <person name="Ortiz-Santana B."/>
            <person name="Ovrebo C."/>
            <person name="Racz N."/>
            <person name="Riley R."/>
            <person name="Savchenko A."/>
            <person name="Shiryaev A."/>
            <person name="Soop K."/>
            <person name="Spirin V."/>
            <person name="Szebenyi C."/>
            <person name="Tomsovsky M."/>
            <person name="Tulloss R.E."/>
            <person name="Uehling J."/>
            <person name="Grigoriev I.V."/>
            <person name="Vagvolgyi C."/>
            <person name="Papp T."/>
            <person name="Martin F.M."/>
            <person name="Miettinen O."/>
            <person name="Hibbett D.S."/>
            <person name="Nagy L.G."/>
        </authorList>
    </citation>
    <scope>NUCLEOTIDE SEQUENCE [LARGE SCALE GENOMIC DNA]</scope>
    <source>
        <strain evidence="9 10">HHB13444</strain>
    </source>
</reference>
<accession>A0A5C3PKG5</accession>
<evidence type="ECO:0000256" key="3">
    <source>
        <dbReference type="ARBA" id="ARBA00023002"/>
    </source>
</evidence>
<dbReference type="InterPro" id="IPR008926">
    <property type="entry name" value="RNR_R1-su_N"/>
</dbReference>
<dbReference type="EC" id="1.17.4.1" evidence="2 6"/>
<evidence type="ECO:0000313" key="9">
    <source>
        <dbReference type="EMBL" id="TFK90046.1"/>
    </source>
</evidence>
<dbReference type="STRING" id="1314778.A0A5C3PKG5"/>
<name>A0A5C3PKG5_9APHY</name>
<keyword evidence="3 6" id="KW-0560">Oxidoreductase</keyword>
<dbReference type="Proteomes" id="UP000308197">
    <property type="component" value="Unassembled WGS sequence"/>
</dbReference>
<dbReference type="GO" id="GO:0009263">
    <property type="term" value="P:deoxyribonucleotide biosynthetic process"/>
    <property type="evidence" value="ECO:0007669"/>
    <property type="project" value="UniProtKB-KW"/>
</dbReference>
<dbReference type="AlphaFoldDB" id="A0A5C3PKG5"/>
<protein>
    <recommendedName>
        <fullName evidence="2 6">Ribonucleoside-diphosphate reductase</fullName>
        <ecNumber evidence="2 6">1.17.4.1</ecNumber>
    </recommendedName>
</protein>
<dbReference type="GO" id="GO:0005524">
    <property type="term" value="F:ATP binding"/>
    <property type="evidence" value="ECO:0007669"/>
    <property type="project" value="InterPro"/>
</dbReference>
<feature type="domain" description="Ribonucleotide reductase large subunit N-terminal" evidence="7">
    <location>
        <begin position="85"/>
        <end position="154"/>
    </location>
</feature>
<comment type="function">
    <text evidence="5 6">Provides the precursors necessary for DNA synthesis. Catalyzes the biosynthesis of deoxyribonucleotides from the corresponding ribonucleotides.</text>
</comment>
<evidence type="ECO:0000259" key="8">
    <source>
        <dbReference type="Pfam" id="PF02867"/>
    </source>
</evidence>